<dbReference type="GO" id="GO:0016810">
    <property type="term" value="F:hydrolase activity, acting on carbon-nitrogen (but not peptide) bonds"/>
    <property type="evidence" value="ECO:0007669"/>
    <property type="project" value="InterPro"/>
</dbReference>
<dbReference type="PANTHER" id="PTHR47561">
    <property type="entry name" value="POLYSACCHARIDE DEACETYLASE FAMILY PROTEIN (AFU_ORTHOLOGUE AFUA_6G05030)"/>
    <property type="match status" value="1"/>
</dbReference>
<dbReference type="CDD" id="cd10938">
    <property type="entry name" value="CE4_HpPgdA_like"/>
    <property type="match status" value="1"/>
</dbReference>
<reference evidence="2" key="1">
    <citation type="submission" date="2021-01" db="EMBL/GenBank/DDBJ databases">
        <title>KCTC 19127 draft genome.</title>
        <authorList>
            <person name="An D."/>
        </authorList>
    </citation>
    <scope>NUCLEOTIDE SEQUENCE</scope>
    <source>
        <strain evidence="2">KCTC 19127</strain>
    </source>
</reference>
<evidence type="ECO:0000313" key="2">
    <source>
        <dbReference type="EMBL" id="MBM9478140.1"/>
    </source>
</evidence>
<dbReference type="SUPFAM" id="SSF88713">
    <property type="entry name" value="Glycoside hydrolase/deacetylase"/>
    <property type="match status" value="1"/>
</dbReference>
<accession>A0A939C3X4</accession>
<dbReference type="AlphaFoldDB" id="A0A939C3X4"/>
<dbReference type="Gene3D" id="3.20.20.370">
    <property type="entry name" value="Glycoside hydrolase/deacetylase"/>
    <property type="match status" value="1"/>
</dbReference>
<gene>
    <name evidence="2" type="ORF">JL107_16960</name>
</gene>
<dbReference type="InterPro" id="IPR011330">
    <property type="entry name" value="Glyco_hydro/deAcase_b/a-brl"/>
</dbReference>
<feature type="domain" description="NodB homology" evidence="1">
    <location>
        <begin position="39"/>
        <end position="264"/>
    </location>
</feature>
<evidence type="ECO:0000259" key="1">
    <source>
        <dbReference type="PROSITE" id="PS51677"/>
    </source>
</evidence>
<dbReference type="RefSeq" id="WP_205258262.1">
    <property type="nucleotide sequence ID" value="NZ_BAAAPV010000002.1"/>
</dbReference>
<evidence type="ECO:0000313" key="3">
    <source>
        <dbReference type="Proteomes" id="UP000663801"/>
    </source>
</evidence>
<dbReference type="EMBL" id="JAERWL010000015">
    <property type="protein sequence ID" value="MBM9478140.1"/>
    <property type="molecule type" value="Genomic_DNA"/>
</dbReference>
<dbReference type="GO" id="GO:0005975">
    <property type="term" value="P:carbohydrate metabolic process"/>
    <property type="evidence" value="ECO:0007669"/>
    <property type="project" value="InterPro"/>
</dbReference>
<dbReference type="InterPro" id="IPR037950">
    <property type="entry name" value="PgdA-like"/>
</dbReference>
<sequence>MTTPAPTPGTAGNRKVAVALTFDFDAESAWLGSFKVDTPSALSRGAYGANEGVPRILKLLDKYDLPATFFIPGDTADRHPAETKDIAAAGHELGHHGYLHEPPPGLTLEQEREMLERGFDALDRQTGQRPRGYRSPAWELSHNTFALLGEMGIEYDASQLAADRPYWVHDQGERTDIVEIPGAWELCDSSLFMFAFSPSYLTGLAAPSKAEEIWRGDFDGMLAEESDAAFVLTMHPQIIGRHHRLQLLERLIVHMLEQDGVWFAQMGEIADDFRARQGVTGDA</sequence>
<dbReference type="InterPro" id="IPR002509">
    <property type="entry name" value="NODB_dom"/>
</dbReference>
<organism evidence="2 3">
    <name type="scientific">Nakamurella flavida</name>
    <dbReference type="NCBI Taxonomy" id="363630"/>
    <lineage>
        <taxon>Bacteria</taxon>
        <taxon>Bacillati</taxon>
        <taxon>Actinomycetota</taxon>
        <taxon>Actinomycetes</taxon>
        <taxon>Nakamurellales</taxon>
        <taxon>Nakamurellaceae</taxon>
        <taxon>Nakamurella</taxon>
    </lineage>
</organism>
<dbReference type="PROSITE" id="PS51677">
    <property type="entry name" value="NODB"/>
    <property type="match status" value="1"/>
</dbReference>
<keyword evidence="3" id="KW-1185">Reference proteome</keyword>
<dbReference type="PANTHER" id="PTHR47561:SF1">
    <property type="entry name" value="POLYSACCHARIDE DEACETYLASE FAMILY PROTEIN (AFU_ORTHOLOGUE AFUA_6G05030)"/>
    <property type="match status" value="1"/>
</dbReference>
<proteinExistence type="predicted"/>
<protein>
    <submittedName>
        <fullName evidence="2">Polysaccharide deacetylase</fullName>
    </submittedName>
</protein>
<dbReference type="Pfam" id="PF01522">
    <property type="entry name" value="Polysacc_deac_1"/>
    <property type="match status" value="1"/>
</dbReference>
<dbReference type="Proteomes" id="UP000663801">
    <property type="component" value="Unassembled WGS sequence"/>
</dbReference>
<name>A0A939C3X4_9ACTN</name>
<comment type="caution">
    <text evidence="2">The sequence shown here is derived from an EMBL/GenBank/DDBJ whole genome shotgun (WGS) entry which is preliminary data.</text>
</comment>